<reference evidence="1 2" key="1">
    <citation type="submission" date="2017-11" db="EMBL/GenBank/DDBJ databases">
        <title>Comparitive Functional Genomics of Dry Heat Resistant strains isolated from the Viking Spacecraft.</title>
        <authorList>
            <person name="Seuylemezian A."/>
            <person name="Cooper K."/>
            <person name="Vaishampayan P."/>
        </authorList>
    </citation>
    <scope>NUCLEOTIDE SEQUENCE [LARGE SCALE GENOMIC DNA]</scope>
    <source>
        <strain evidence="1 2">V1-29</strain>
    </source>
</reference>
<gene>
    <name evidence="1" type="ORF">CUU66_22540</name>
</gene>
<dbReference type="EMBL" id="PGUY01000084">
    <property type="protein sequence ID" value="PLT27700.1"/>
    <property type="molecule type" value="Genomic_DNA"/>
</dbReference>
<protein>
    <submittedName>
        <fullName evidence="1">Uncharacterized protein</fullName>
    </submittedName>
</protein>
<dbReference type="RefSeq" id="WP_101645645.1">
    <property type="nucleotide sequence ID" value="NZ_PGUY01000084.1"/>
</dbReference>
<comment type="caution">
    <text evidence="1">The sequence shown here is derived from an EMBL/GenBank/DDBJ whole genome shotgun (WGS) entry which is preliminary data.</text>
</comment>
<keyword evidence="2" id="KW-1185">Reference proteome</keyword>
<accession>A0A2N5M018</accession>
<evidence type="ECO:0000313" key="1">
    <source>
        <dbReference type="EMBL" id="PLT27700.1"/>
    </source>
</evidence>
<dbReference type="OrthoDB" id="2988713at2"/>
<sequence>MDLEEIWSLFIDTLDKNPHVHSAVYKKSAGIPFLYVTSVSDPFEIPQAEEMIKEASAQVMKGKQLHSETVFVRQSDSLFVFRHRFYVPQRKMFCCGNLCADCIRFNPR</sequence>
<dbReference type="AlphaFoldDB" id="A0A2N5M018"/>
<name>A0A2N5M018_9BACI</name>
<proteinExistence type="predicted"/>
<dbReference type="Proteomes" id="UP000234748">
    <property type="component" value="Unassembled WGS sequence"/>
</dbReference>
<evidence type="ECO:0000313" key="2">
    <source>
        <dbReference type="Proteomes" id="UP000234748"/>
    </source>
</evidence>
<organism evidence="1 2">
    <name type="scientific">Peribacillus deserti</name>
    <dbReference type="NCBI Taxonomy" id="673318"/>
    <lineage>
        <taxon>Bacteria</taxon>
        <taxon>Bacillati</taxon>
        <taxon>Bacillota</taxon>
        <taxon>Bacilli</taxon>
        <taxon>Bacillales</taxon>
        <taxon>Bacillaceae</taxon>
        <taxon>Peribacillus</taxon>
    </lineage>
</organism>